<dbReference type="AlphaFoldDB" id="A0AAN7V3L5"/>
<dbReference type="Proteomes" id="UP001305414">
    <property type="component" value="Unassembled WGS sequence"/>
</dbReference>
<evidence type="ECO:0000256" key="1">
    <source>
        <dbReference type="SAM" id="MobiDB-lite"/>
    </source>
</evidence>
<feature type="compositionally biased region" description="Gly residues" evidence="1">
    <location>
        <begin position="160"/>
        <end position="171"/>
    </location>
</feature>
<proteinExistence type="predicted"/>
<gene>
    <name evidence="3" type="ORF">RRF57_010397</name>
</gene>
<feature type="region of interest" description="Disordered" evidence="1">
    <location>
        <begin position="112"/>
        <end position="172"/>
    </location>
</feature>
<comment type="caution">
    <text evidence="3">The sequence shown here is derived from an EMBL/GenBank/DDBJ whole genome shotgun (WGS) entry which is preliminary data.</text>
</comment>
<name>A0AAN7V3L5_9PEZI</name>
<evidence type="ECO:0000313" key="3">
    <source>
        <dbReference type="EMBL" id="KAK5634684.1"/>
    </source>
</evidence>
<feature type="signal peptide" evidence="2">
    <location>
        <begin position="1"/>
        <end position="18"/>
    </location>
</feature>
<evidence type="ECO:0000313" key="4">
    <source>
        <dbReference type="Proteomes" id="UP001305414"/>
    </source>
</evidence>
<feature type="compositionally biased region" description="Polar residues" evidence="1">
    <location>
        <begin position="134"/>
        <end position="159"/>
    </location>
</feature>
<evidence type="ECO:0008006" key="5">
    <source>
        <dbReference type="Google" id="ProtNLM"/>
    </source>
</evidence>
<reference evidence="3 4" key="1">
    <citation type="submission" date="2023-10" db="EMBL/GenBank/DDBJ databases">
        <title>Draft genome sequence of Xylaria bambusicola isolate GMP-LS, the root and basal stem rot pathogen of sugarcane in Indonesia.</title>
        <authorList>
            <person name="Selvaraj P."/>
            <person name="Muralishankar V."/>
            <person name="Muruganantham S."/>
            <person name="Sp S."/>
            <person name="Haryani S."/>
            <person name="Lau K.J.X."/>
            <person name="Naqvi N.I."/>
        </authorList>
    </citation>
    <scope>NUCLEOTIDE SEQUENCE [LARGE SCALE GENOMIC DNA]</scope>
    <source>
        <strain evidence="3">GMP-LS</strain>
    </source>
</reference>
<evidence type="ECO:0000256" key="2">
    <source>
        <dbReference type="SAM" id="SignalP"/>
    </source>
</evidence>
<dbReference type="EMBL" id="JAWHQM010000043">
    <property type="protein sequence ID" value="KAK5634684.1"/>
    <property type="molecule type" value="Genomic_DNA"/>
</dbReference>
<keyword evidence="4" id="KW-1185">Reference proteome</keyword>
<keyword evidence="2" id="KW-0732">Signal</keyword>
<accession>A0AAN7V3L5</accession>
<sequence length="189" mass="19316">MFFSKRTALFTLVPLAIATECTQSNAIDWLFASAGSDACANYCGNDSACLQACYEKAQQGQCNVVGCEDKRATFECAIDKVGYRYTDDSLLCLNGDTVAFIRPNGSVTTNLGDGAAAATPTSEAPVATGDSHGTGFNTPTVLPTITSSGEASPSSTGTNDVGGGGGGGAGSKDGQLVPRVFLLRLFGKC</sequence>
<feature type="chain" id="PRO_5043030606" description="Extracellular membrane protein CFEM domain-containing protein" evidence="2">
    <location>
        <begin position="19"/>
        <end position="189"/>
    </location>
</feature>
<protein>
    <recommendedName>
        <fullName evidence="5">Extracellular membrane protein CFEM domain-containing protein</fullName>
    </recommendedName>
</protein>
<organism evidence="3 4">
    <name type="scientific">Xylaria bambusicola</name>
    <dbReference type="NCBI Taxonomy" id="326684"/>
    <lineage>
        <taxon>Eukaryota</taxon>
        <taxon>Fungi</taxon>
        <taxon>Dikarya</taxon>
        <taxon>Ascomycota</taxon>
        <taxon>Pezizomycotina</taxon>
        <taxon>Sordariomycetes</taxon>
        <taxon>Xylariomycetidae</taxon>
        <taxon>Xylariales</taxon>
        <taxon>Xylariaceae</taxon>
        <taxon>Xylaria</taxon>
    </lineage>
</organism>